<dbReference type="STRING" id="28234.SAMN04488588_0520"/>
<keyword evidence="4 7" id="KW-0560">Oxidoreductase</keyword>
<dbReference type="RefSeq" id="WP_218119788.1">
    <property type="nucleotide sequence ID" value="NZ_FMYV01000002.1"/>
</dbReference>
<dbReference type="PIRSF" id="PIRSF000076">
    <property type="entry name" value="HCP"/>
    <property type="match status" value="1"/>
</dbReference>
<dbReference type="PANTHER" id="PTHR30109">
    <property type="entry name" value="HYDROXYLAMINE REDUCTASE"/>
    <property type="match status" value="1"/>
</dbReference>
<dbReference type="InterPro" id="IPR011254">
    <property type="entry name" value="Prismane-like_sf"/>
</dbReference>
<dbReference type="InterPro" id="IPR016099">
    <property type="entry name" value="Prismane-like_a/b-sand"/>
</dbReference>
<feature type="binding site" evidence="7">
    <location>
        <position position="497"/>
    </location>
    <ligand>
        <name>hybrid [4Fe-2O-2S] cluster</name>
        <dbReference type="ChEBI" id="CHEBI:60519"/>
    </ligand>
</feature>
<accession>A0A1G6JIB3</accession>
<evidence type="ECO:0000256" key="6">
    <source>
        <dbReference type="ARBA" id="ARBA00023014"/>
    </source>
</evidence>
<dbReference type="GO" id="GO:0042542">
    <property type="term" value="P:response to hydrogen peroxide"/>
    <property type="evidence" value="ECO:0007669"/>
    <property type="project" value="TreeGrafter"/>
</dbReference>
<evidence type="ECO:0000256" key="7">
    <source>
        <dbReference type="HAMAP-Rule" id="MF_00069"/>
    </source>
</evidence>
<keyword evidence="7" id="KW-0004">4Fe-4S</keyword>
<feature type="binding site" evidence="7">
    <location>
        <position position="462"/>
    </location>
    <ligand>
        <name>hybrid [4Fe-2O-2S] cluster</name>
        <dbReference type="ChEBI" id="CHEBI:60519"/>
    </ligand>
</feature>
<dbReference type="Pfam" id="PF03063">
    <property type="entry name" value="Prismane"/>
    <property type="match status" value="1"/>
</dbReference>
<dbReference type="CDD" id="cd01914">
    <property type="entry name" value="HCP"/>
    <property type="match status" value="1"/>
</dbReference>
<name>A0A1G6JIB3_9BACT</name>
<dbReference type="GO" id="GO:0050418">
    <property type="term" value="F:hydroxylamine reductase activity"/>
    <property type="evidence" value="ECO:0007669"/>
    <property type="project" value="UniProtKB-UniRule"/>
</dbReference>
<evidence type="ECO:0000313" key="9">
    <source>
        <dbReference type="Proteomes" id="UP000199322"/>
    </source>
</evidence>
<dbReference type="GO" id="GO:0004601">
    <property type="term" value="F:peroxidase activity"/>
    <property type="evidence" value="ECO:0007669"/>
    <property type="project" value="TreeGrafter"/>
</dbReference>
<keyword evidence="5 7" id="KW-0408">Iron</keyword>
<dbReference type="InterPro" id="IPR010048">
    <property type="entry name" value="Hydroxylam_reduct"/>
</dbReference>
<feature type="binding site" evidence="7">
    <location>
        <position position="8"/>
    </location>
    <ligand>
        <name>[4Fe-4S] cluster</name>
        <dbReference type="ChEBI" id="CHEBI:49883"/>
    </ligand>
</feature>
<dbReference type="Gene3D" id="3.40.50.2030">
    <property type="match status" value="2"/>
</dbReference>
<keyword evidence="9" id="KW-1185">Reference proteome</keyword>
<organism evidence="8 9">
    <name type="scientific">Geotoga petraea</name>
    <dbReference type="NCBI Taxonomy" id="28234"/>
    <lineage>
        <taxon>Bacteria</taxon>
        <taxon>Thermotogati</taxon>
        <taxon>Thermotogota</taxon>
        <taxon>Thermotogae</taxon>
        <taxon>Petrotogales</taxon>
        <taxon>Petrotogaceae</taxon>
        <taxon>Geotoga</taxon>
    </lineage>
</organism>
<comment type="subcellular location">
    <subcellularLocation>
        <location evidence="1 7">Cytoplasm</location>
    </subcellularLocation>
</comment>
<dbReference type="EC" id="1.7.99.1" evidence="7"/>
<feature type="binding site" evidence="7">
    <location>
        <position position="499"/>
    </location>
    <ligand>
        <name>hybrid [4Fe-2O-2S] cluster</name>
        <dbReference type="ChEBI" id="CHEBI:60519"/>
    </ligand>
</feature>
<comment type="function">
    <text evidence="7">Catalyzes the reduction of hydroxylamine to form NH(3) and H(2)O.</text>
</comment>
<dbReference type="FunFam" id="3.40.50.2030:FF:000001">
    <property type="entry name" value="Hydroxylamine reductase"/>
    <property type="match status" value="1"/>
</dbReference>
<feature type="binding site" evidence="7">
    <location>
        <position position="249"/>
    </location>
    <ligand>
        <name>hybrid [4Fe-2O-2S] cluster</name>
        <dbReference type="ChEBI" id="CHEBI:60519"/>
    </ligand>
</feature>
<keyword evidence="3 7" id="KW-0479">Metal-binding</keyword>
<proteinExistence type="inferred from homology"/>
<dbReference type="Proteomes" id="UP000199322">
    <property type="component" value="Unassembled WGS sequence"/>
</dbReference>
<evidence type="ECO:0000256" key="1">
    <source>
        <dbReference type="ARBA" id="ARBA00004496"/>
    </source>
</evidence>
<dbReference type="NCBIfam" id="NF003658">
    <property type="entry name" value="PRK05290.1"/>
    <property type="match status" value="1"/>
</dbReference>
<feature type="binding site" description="via persulfide group" evidence="7">
    <location>
        <position position="409"/>
    </location>
    <ligand>
        <name>hybrid [4Fe-2O-2S] cluster</name>
        <dbReference type="ChEBI" id="CHEBI:60519"/>
    </ligand>
</feature>
<evidence type="ECO:0000256" key="2">
    <source>
        <dbReference type="ARBA" id="ARBA00022490"/>
    </source>
</evidence>
<dbReference type="GO" id="GO:0005737">
    <property type="term" value="C:cytoplasm"/>
    <property type="evidence" value="ECO:0007669"/>
    <property type="project" value="UniProtKB-SubCell"/>
</dbReference>
<dbReference type="FunFam" id="3.40.50.2030:FF:000002">
    <property type="entry name" value="Hydroxylamine reductase"/>
    <property type="match status" value="1"/>
</dbReference>
<dbReference type="InterPro" id="IPR016100">
    <property type="entry name" value="Prismane_a-bundle"/>
</dbReference>
<protein>
    <recommendedName>
        <fullName evidence="7">Hydroxylamine reductase</fullName>
        <ecNumber evidence="7">1.7.99.1</ecNumber>
    </recommendedName>
    <alternativeName>
        <fullName evidence="7">Hybrid-cluster protein</fullName>
        <shortName evidence="7">HCP</shortName>
    </alternativeName>
    <alternativeName>
        <fullName evidence="7">Prismane protein</fullName>
    </alternativeName>
</protein>
<comment type="cofactor">
    <cofactor evidence="7">
        <name>[4Fe-4S] cluster</name>
        <dbReference type="ChEBI" id="CHEBI:49883"/>
    </cofactor>
    <text evidence="7">Binds 1 [4Fe-4S] cluster.</text>
</comment>
<keyword evidence="2 7" id="KW-0963">Cytoplasm</keyword>
<feature type="binding site" evidence="7">
    <location>
        <position position="23"/>
    </location>
    <ligand>
        <name>[4Fe-4S] cluster</name>
        <dbReference type="ChEBI" id="CHEBI:49883"/>
    </ligand>
</feature>
<feature type="binding site" evidence="7">
    <location>
        <position position="5"/>
    </location>
    <ligand>
        <name>[4Fe-4S] cluster</name>
        <dbReference type="ChEBI" id="CHEBI:49883"/>
    </ligand>
</feature>
<gene>
    <name evidence="7" type="primary">hcp</name>
    <name evidence="8" type="ORF">SAMN04488588_0520</name>
</gene>
<evidence type="ECO:0000256" key="3">
    <source>
        <dbReference type="ARBA" id="ARBA00022723"/>
    </source>
</evidence>
<dbReference type="GO" id="GO:0051539">
    <property type="term" value="F:4 iron, 4 sulfur cluster binding"/>
    <property type="evidence" value="ECO:0007669"/>
    <property type="project" value="UniProtKB-KW"/>
</dbReference>
<reference evidence="8 9" key="1">
    <citation type="submission" date="2016-10" db="EMBL/GenBank/DDBJ databases">
        <authorList>
            <person name="de Groot N.N."/>
        </authorList>
    </citation>
    <scope>NUCLEOTIDE SEQUENCE [LARGE SCALE GENOMIC DNA]</scope>
    <source>
        <strain evidence="8 9">WG14</strain>
    </source>
</reference>
<evidence type="ECO:0000313" key="8">
    <source>
        <dbReference type="EMBL" id="SDC17666.1"/>
    </source>
</evidence>
<evidence type="ECO:0000256" key="5">
    <source>
        <dbReference type="ARBA" id="ARBA00023004"/>
    </source>
</evidence>
<comment type="similarity">
    <text evidence="7">Belongs to the HCP family.</text>
</comment>
<dbReference type="AlphaFoldDB" id="A0A1G6JIB3"/>
<evidence type="ECO:0000256" key="4">
    <source>
        <dbReference type="ARBA" id="ARBA00023002"/>
    </source>
</evidence>
<dbReference type="PANTHER" id="PTHR30109:SF0">
    <property type="entry name" value="HYDROXYLAMINE REDUCTASE"/>
    <property type="match status" value="1"/>
</dbReference>
<keyword evidence="6 7" id="KW-0411">Iron-sulfur</keyword>
<dbReference type="HAMAP" id="MF_00069">
    <property type="entry name" value="Hydroxylam_reduct"/>
    <property type="match status" value="1"/>
</dbReference>
<feature type="binding site" evidence="7">
    <location>
        <position position="317"/>
    </location>
    <ligand>
        <name>hybrid [4Fe-2O-2S] cluster</name>
        <dbReference type="ChEBI" id="CHEBI:60519"/>
    </ligand>
</feature>
<dbReference type="NCBIfam" id="TIGR01703">
    <property type="entry name" value="hybrid_clust"/>
    <property type="match status" value="1"/>
</dbReference>
<comment type="catalytic activity">
    <reaction evidence="7">
        <text>A + NH4(+) + H2O = hydroxylamine + AH2 + H(+)</text>
        <dbReference type="Rhea" id="RHEA:22052"/>
        <dbReference type="ChEBI" id="CHEBI:13193"/>
        <dbReference type="ChEBI" id="CHEBI:15377"/>
        <dbReference type="ChEBI" id="CHEBI:15378"/>
        <dbReference type="ChEBI" id="CHEBI:15429"/>
        <dbReference type="ChEBI" id="CHEBI:17499"/>
        <dbReference type="ChEBI" id="CHEBI:28938"/>
        <dbReference type="EC" id="1.7.99.1"/>
    </reaction>
</comment>
<feature type="binding site" evidence="7">
    <location>
        <position position="437"/>
    </location>
    <ligand>
        <name>hybrid [4Fe-2O-2S] cluster</name>
        <dbReference type="ChEBI" id="CHEBI:60519"/>
    </ligand>
</feature>
<dbReference type="SUPFAM" id="SSF56821">
    <property type="entry name" value="Prismane protein-like"/>
    <property type="match status" value="1"/>
</dbReference>
<dbReference type="EMBL" id="FMYV01000002">
    <property type="protein sequence ID" value="SDC17666.1"/>
    <property type="molecule type" value="Genomic_DNA"/>
</dbReference>
<comment type="cofactor">
    <cofactor evidence="7">
        <name>hybrid [4Fe-2O-2S] cluster</name>
        <dbReference type="ChEBI" id="CHEBI:60519"/>
    </cofactor>
    <text evidence="7">Binds 1 hybrid [4Fe-2O-2S] cluster.</text>
</comment>
<sequence length="554" mass="61845">MNMFCYQCEEAAKNEGCTVVGMCGKPADVANLQDMLIWSLKGLSYWLQKGKDIGIVDEEKDLYVAEGLFSTITNANFSAKRITEYIEKALRFRDEVKEEFLRKYEEKNGSPFSEDVPEAATWNKKGGTEIYELKGSEVGVHAKENEDIKSLKEFVTYGIKGIAAYADHAYVLNFSNDDILNFIEKGLTETLRTDITVDELISLVNETGKIAVDVMALLDEANTKTYGNPEITKVFTGTHKAPGILISGHDLLDLEELLKQTEGTGIKVYTHGEMLPANAYPELKKYKHLAGNWGGSWWRQKEEFEDFGGPILMTTNCLVPPKESYKDRVFTTGLVGFDDVTHIPNRADGKPKDFSAVIEKAKEIGDLPERDGKELTIGFAHNQIAQVTDKVIDAIKNGDIKKFFVMAGCDGRRKERDYYTDFASQLPKDNVILTAGCAKYRYNKLDLGDIGGIPRVLDAGQCNDSYSLAVTALKLKEAFELDDINDLPIEYNIAWYEQKAVTVLLALLYLGVKGIKLGPKLPAFLSENVAKVVIEKFELSTINSVEEDIETMTK</sequence>
<feature type="binding site" evidence="7">
    <location>
        <position position="273"/>
    </location>
    <ligand>
        <name>hybrid [4Fe-2O-2S] cluster</name>
        <dbReference type="ChEBI" id="CHEBI:60519"/>
    </ligand>
</feature>
<dbReference type="GO" id="GO:0046872">
    <property type="term" value="F:metal ion binding"/>
    <property type="evidence" value="ECO:0007669"/>
    <property type="project" value="UniProtKB-KW"/>
</dbReference>
<dbReference type="InterPro" id="IPR004137">
    <property type="entry name" value="HCP/CODH"/>
</dbReference>
<dbReference type="Gene3D" id="1.20.1270.20">
    <property type="match status" value="2"/>
</dbReference>
<feature type="binding site" evidence="7">
    <location>
        <position position="17"/>
    </location>
    <ligand>
        <name>[4Fe-4S] cluster</name>
        <dbReference type="ChEBI" id="CHEBI:49883"/>
    </ligand>
</feature>
<feature type="modified residue" description="Cysteine persulfide" evidence="7">
    <location>
        <position position="409"/>
    </location>
</feature>